<evidence type="ECO:0008006" key="4">
    <source>
        <dbReference type="Google" id="ProtNLM"/>
    </source>
</evidence>
<feature type="compositionally biased region" description="Low complexity" evidence="1">
    <location>
        <begin position="57"/>
        <end position="69"/>
    </location>
</feature>
<keyword evidence="3" id="KW-1185">Reference proteome</keyword>
<dbReference type="EMBL" id="BAAAYK010000031">
    <property type="protein sequence ID" value="GAA3354250.1"/>
    <property type="molecule type" value="Genomic_DNA"/>
</dbReference>
<sequence length="112" mass="11996">MRPGAGRRLAELLELEALVEVALQAGANDSHLIDYANQIEDSWLEGVGTVGVTAVPRAGRAGDAGAGAPRRAERLGREVEEVTTANEKITFALPRELRKDLKENPDAPKGVR</sequence>
<comment type="caution">
    <text evidence="2">The sequence shown here is derived from an EMBL/GenBank/DDBJ whole genome shotgun (WGS) entry which is preliminary data.</text>
</comment>
<accession>A0ABP6RJ95</accession>
<reference evidence="3" key="1">
    <citation type="journal article" date="2019" name="Int. J. Syst. Evol. Microbiol.">
        <title>The Global Catalogue of Microorganisms (GCM) 10K type strain sequencing project: providing services to taxonomists for standard genome sequencing and annotation.</title>
        <authorList>
            <consortium name="The Broad Institute Genomics Platform"/>
            <consortium name="The Broad Institute Genome Sequencing Center for Infectious Disease"/>
            <person name="Wu L."/>
            <person name="Ma J."/>
        </authorList>
    </citation>
    <scope>NUCLEOTIDE SEQUENCE [LARGE SCALE GENOMIC DNA]</scope>
    <source>
        <strain evidence="3">JCM 9687</strain>
    </source>
</reference>
<feature type="region of interest" description="Disordered" evidence="1">
    <location>
        <begin position="57"/>
        <end position="79"/>
    </location>
</feature>
<organism evidence="2 3">
    <name type="scientific">Saccharopolyspora gregorii</name>
    <dbReference type="NCBI Taxonomy" id="33914"/>
    <lineage>
        <taxon>Bacteria</taxon>
        <taxon>Bacillati</taxon>
        <taxon>Actinomycetota</taxon>
        <taxon>Actinomycetes</taxon>
        <taxon>Pseudonocardiales</taxon>
        <taxon>Pseudonocardiaceae</taxon>
        <taxon>Saccharopolyspora</taxon>
    </lineage>
</organism>
<feature type="compositionally biased region" description="Basic and acidic residues" evidence="1">
    <location>
        <begin position="70"/>
        <end position="79"/>
    </location>
</feature>
<name>A0ABP6RJ95_9PSEU</name>
<evidence type="ECO:0000313" key="3">
    <source>
        <dbReference type="Proteomes" id="UP001500483"/>
    </source>
</evidence>
<gene>
    <name evidence="2" type="ORF">GCM10020366_10330</name>
</gene>
<dbReference type="Proteomes" id="UP001500483">
    <property type="component" value="Unassembled WGS sequence"/>
</dbReference>
<evidence type="ECO:0000313" key="2">
    <source>
        <dbReference type="EMBL" id="GAA3354250.1"/>
    </source>
</evidence>
<proteinExistence type="predicted"/>
<evidence type="ECO:0000256" key="1">
    <source>
        <dbReference type="SAM" id="MobiDB-lite"/>
    </source>
</evidence>
<protein>
    <recommendedName>
        <fullName evidence="4">Nucleoid-associated protein</fullName>
    </recommendedName>
</protein>